<accession>A0A1G2RM14</accession>
<evidence type="ECO:0000313" key="1">
    <source>
        <dbReference type="EMBL" id="OHA73322.1"/>
    </source>
</evidence>
<dbReference type="EMBL" id="MHUH01000020">
    <property type="protein sequence ID" value="OHA73322.1"/>
    <property type="molecule type" value="Genomic_DNA"/>
</dbReference>
<comment type="caution">
    <text evidence="1">The sequence shown here is derived from an EMBL/GenBank/DDBJ whole genome shotgun (WGS) entry which is preliminary data.</text>
</comment>
<name>A0A1G2RM14_9BACT</name>
<evidence type="ECO:0000313" key="2">
    <source>
        <dbReference type="Proteomes" id="UP000178421"/>
    </source>
</evidence>
<reference evidence="1 2" key="1">
    <citation type="journal article" date="2016" name="Nat. Commun.">
        <title>Thousands of microbial genomes shed light on interconnected biogeochemical processes in an aquifer system.</title>
        <authorList>
            <person name="Anantharaman K."/>
            <person name="Brown C.T."/>
            <person name="Hug L.A."/>
            <person name="Sharon I."/>
            <person name="Castelle C.J."/>
            <person name="Probst A.J."/>
            <person name="Thomas B.C."/>
            <person name="Singh A."/>
            <person name="Wilkins M.J."/>
            <person name="Karaoz U."/>
            <person name="Brodie E.L."/>
            <person name="Williams K.H."/>
            <person name="Hubbard S.S."/>
            <person name="Banfield J.F."/>
        </authorList>
    </citation>
    <scope>NUCLEOTIDE SEQUENCE [LARGE SCALE GENOMIC DNA]</scope>
</reference>
<organism evidence="1 2">
    <name type="scientific">Candidatus Wildermuthbacteria bacterium RIFCSPLOWO2_01_FULL_48_29</name>
    <dbReference type="NCBI Taxonomy" id="1802462"/>
    <lineage>
        <taxon>Bacteria</taxon>
        <taxon>Candidatus Wildermuthiibacteriota</taxon>
    </lineage>
</organism>
<dbReference type="AlphaFoldDB" id="A0A1G2RM14"/>
<proteinExistence type="predicted"/>
<protein>
    <submittedName>
        <fullName evidence="1">Uncharacterized protein</fullName>
    </submittedName>
</protein>
<gene>
    <name evidence="1" type="ORF">A2940_01185</name>
</gene>
<sequence length="69" mass="7208">MKEHCDKLGVKPFEIPCSILKEIPKSSPEAEKVVRLNCLGTLPSFSLLRGSSGAIYLIAPGGDLGPGAA</sequence>
<dbReference type="Proteomes" id="UP000178421">
    <property type="component" value="Unassembled WGS sequence"/>
</dbReference>